<dbReference type="AlphaFoldDB" id="A0A4R1QA87"/>
<accession>A0A4R1QA87</accession>
<evidence type="ECO:0000256" key="1">
    <source>
        <dbReference type="SAM" id="Phobius"/>
    </source>
</evidence>
<feature type="transmembrane region" description="Helical" evidence="1">
    <location>
        <begin position="31"/>
        <end position="51"/>
    </location>
</feature>
<protein>
    <submittedName>
        <fullName evidence="2">Uncharacterized protein</fullName>
    </submittedName>
</protein>
<keyword evidence="3" id="KW-1185">Reference proteome</keyword>
<feature type="transmembrane region" description="Helical" evidence="1">
    <location>
        <begin position="58"/>
        <end position="80"/>
    </location>
</feature>
<evidence type="ECO:0000313" key="3">
    <source>
        <dbReference type="Proteomes" id="UP000295658"/>
    </source>
</evidence>
<evidence type="ECO:0000313" key="2">
    <source>
        <dbReference type="EMBL" id="TCL44897.1"/>
    </source>
</evidence>
<organism evidence="2 3">
    <name type="scientific">Thermolongibacillus altinsuensis</name>
    <dbReference type="NCBI Taxonomy" id="575256"/>
    <lineage>
        <taxon>Bacteria</taxon>
        <taxon>Bacillati</taxon>
        <taxon>Bacillota</taxon>
        <taxon>Bacilli</taxon>
        <taxon>Bacillales</taxon>
        <taxon>Anoxybacillaceae</taxon>
        <taxon>Thermolongibacillus</taxon>
    </lineage>
</organism>
<dbReference type="RefSeq" id="WP_132949565.1">
    <property type="nucleotide sequence ID" value="NZ_SLUL01000022.1"/>
</dbReference>
<reference evidence="2 3" key="1">
    <citation type="submission" date="2019-03" db="EMBL/GenBank/DDBJ databases">
        <title>Genomic Encyclopedia of Type Strains, Phase IV (KMG-IV): sequencing the most valuable type-strain genomes for metagenomic binning, comparative biology and taxonomic classification.</title>
        <authorList>
            <person name="Goeker M."/>
        </authorList>
    </citation>
    <scope>NUCLEOTIDE SEQUENCE [LARGE SCALE GENOMIC DNA]</scope>
    <source>
        <strain evidence="2 3">DSM 24979</strain>
    </source>
</reference>
<feature type="transmembrane region" description="Helical" evidence="1">
    <location>
        <begin position="7"/>
        <end position="25"/>
    </location>
</feature>
<name>A0A4R1QA87_9BACL</name>
<comment type="caution">
    <text evidence="2">The sequence shown here is derived from an EMBL/GenBank/DDBJ whole genome shotgun (WGS) entry which is preliminary data.</text>
</comment>
<feature type="transmembrane region" description="Helical" evidence="1">
    <location>
        <begin position="100"/>
        <end position="121"/>
    </location>
</feature>
<dbReference type="Proteomes" id="UP000295658">
    <property type="component" value="Unassembled WGS sequence"/>
</dbReference>
<dbReference type="OrthoDB" id="2972799at2"/>
<keyword evidence="1" id="KW-1133">Transmembrane helix</keyword>
<keyword evidence="1" id="KW-0812">Transmembrane</keyword>
<proteinExistence type="predicted"/>
<gene>
    <name evidence="2" type="ORF">EDD69_1229</name>
</gene>
<keyword evidence="1" id="KW-0472">Membrane</keyword>
<dbReference type="EMBL" id="SLUL01000022">
    <property type="protein sequence ID" value="TCL44897.1"/>
    <property type="molecule type" value="Genomic_DNA"/>
</dbReference>
<sequence length="137" mass="15129">MSKKDVGILLLLAGTVLILIGMLATSWELILYPYFVMIGIILAIGLGKILLSSKHLITIPSVSSAIFIILFMLLDVNGWASATGGGNATKYFLGLVPTTFIFLVCVSSTVILLSFLYIWVFNYENRLKINKNKTFYT</sequence>